<reference evidence="2" key="1">
    <citation type="submission" date="2023-06" db="EMBL/GenBank/DDBJ databases">
        <title>Identification and characterization of horizontal gene transfer across gut microbiota members of farm animals based on homology search.</title>
        <authorList>
            <person name="Zeman M."/>
            <person name="Kubasova T."/>
            <person name="Jahodarova E."/>
            <person name="Nykrynova M."/>
            <person name="Rychlik I."/>
        </authorList>
    </citation>
    <scope>NUCLEOTIDE SEQUENCE [LARGE SCALE GENOMIC DNA]</scope>
    <source>
        <strain evidence="2">154_Feed</strain>
    </source>
</reference>
<dbReference type="Proteomes" id="UP001529421">
    <property type="component" value="Unassembled WGS sequence"/>
</dbReference>
<dbReference type="EMBL" id="JAUDDZ010000003">
    <property type="protein sequence ID" value="MDM8274576.1"/>
    <property type="molecule type" value="Genomic_DNA"/>
</dbReference>
<evidence type="ECO:0000313" key="2">
    <source>
        <dbReference type="Proteomes" id="UP001529421"/>
    </source>
</evidence>
<comment type="caution">
    <text evidence="1">The sequence shown here is derived from an EMBL/GenBank/DDBJ whole genome shotgun (WGS) entry which is preliminary data.</text>
</comment>
<accession>A0ABT7V7W3</accession>
<proteinExistence type="predicted"/>
<name>A0ABT7V7W3_9ACTN</name>
<sequence length="112" mass="12581">MRQLCASDYLEVDVYSPHAMAGAEYDGAKHAQLSRRTHDADRLSVLGMLGISIRTLAAKHFYNQLEFHRAINAIAVLLGVDAATDADFQKRQNSLRLHVIERQAPDSIRKHL</sequence>
<reference evidence="1 2" key="2">
    <citation type="submission" date="2023-06" db="EMBL/GenBank/DDBJ databases">
        <authorList>
            <person name="Zeman M."/>
            <person name="Kubasova T."/>
            <person name="Jahodarova E."/>
            <person name="Nykrynova M."/>
            <person name="Rychlik I."/>
        </authorList>
    </citation>
    <scope>NUCLEOTIDE SEQUENCE [LARGE SCALE GENOMIC DNA]</scope>
    <source>
        <strain evidence="1 2">154_Feed</strain>
    </source>
</reference>
<evidence type="ECO:0000313" key="1">
    <source>
        <dbReference type="EMBL" id="MDM8274576.1"/>
    </source>
</evidence>
<evidence type="ECO:0008006" key="3">
    <source>
        <dbReference type="Google" id="ProtNLM"/>
    </source>
</evidence>
<keyword evidence="2" id="KW-1185">Reference proteome</keyword>
<protein>
    <recommendedName>
        <fullName evidence="3">DUF559 domain-containing protein</fullName>
    </recommendedName>
</protein>
<gene>
    <name evidence="1" type="ORF">QUW28_03545</name>
</gene>
<organism evidence="1 2">
    <name type="scientific">Enorma phocaeensis</name>
    <dbReference type="NCBI Taxonomy" id="1871019"/>
    <lineage>
        <taxon>Bacteria</taxon>
        <taxon>Bacillati</taxon>
        <taxon>Actinomycetota</taxon>
        <taxon>Coriobacteriia</taxon>
        <taxon>Coriobacteriales</taxon>
        <taxon>Coriobacteriaceae</taxon>
        <taxon>Enorma</taxon>
    </lineage>
</organism>